<dbReference type="SUPFAM" id="SSF51905">
    <property type="entry name" value="FAD/NAD(P)-binding domain"/>
    <property type="match status" value="1"/>
</dbReference>
<evidence type="ECO:0000256" key="3">
    <source>
        <dbReference type="ARBA" id="ARBA00022827"/>
    </source>
</evidence>
<dbReference type="InterPro" id="IPR016156">
    <property type="entry name" value="FAD/NAD-linked_Rdtase_dimer_sf"/>
</dbReference>
<reference evidence="6 7" key="1">
    <citation type="submission" date="2018-02" db="EMBL/GenBank/DDBJ databases">
        <authorList>
            <person name="Cohen D.B."/>
            <person name="Kent A.D."/>
        </authorList>
    </citation>
    <scope>NUCLEOTIDE SEQUENCE [LARGE SCALE GENOMIC DNA]</scope>
    <source>
        <strain evidence="6">1</strain>
    </source>
</reference>
<dbReference type="GO" id="GO:0050660">
    <property type="term" value="F:flavin adenine dinucleotide binding"/>
    <property type="evidence" value="ECO:0007669"/>
    <property type="project" value="TreeGrafter"/>
</dbReference>
<evidence type="ECO:0000256" key="2">
    <source>
        <dbReference type="ARBA" id="ARBA00022630"/>
    </source>
</evidence>
<evidence type="ECO:0000313" key="7">
    <source>
        <dbReference type="Proteomes" id="UP000238164"/>
    </source>
</evidence>
<keyword evidence="7" id="KW-1185">Reference proteome</keyword>
<dbReference type="SUPFAM" id="SSF55424">
    <property type="entry name" value="FAD/NAD-linked reductases, dimerisation (C-terminal) domain"/>
    <property type="match status" value="1"/>
</dbReference>
<dbReference type="Pfam" id="PF07992">
    <property type="entry name" value="Pyr_redox_2"/>
    <property type="match status" value="1"/>
</dbReference>
<evidence type="ECO:0000313" key="6">
    <source>
        <dbReference type="EMBL" id="SPD86082.1"/>
    </source>
</evidence>
<dbReference type="RefSeq" id="WP_105185157.1">
    <property type="nucleotide sequence ID" value="NZ_BAAAGO010000015.1"/>
</dbReference>
<dbReference type="OrthoDB" id="4763248at2"/>
<evidence type="ECO:0000256" key="1">
    <source>
        <dbReference type="ARBA" id="ARBA00001974"/>
    </source>
</evidence>
<dbReference type="PANTHER" id="PTHR43014">
    <property type="entry name" value="MERCURIC REDUCTASE"/>
    <property type="match status" value="1"/>
</dbReference>
<dbReference type="InterPro" id="IPR036188">
    <property type="entry name" value="FAD/NAD-bd_sf"/>
</dbReference>
<keyword evidence="3" id="KW-0274">FAD</keyword>
<sequence>MTDEYDVIVIGAGPVGENAAQYAVRGTDRTACLVERELVGGECSFYACIPSKALLRPPTVAAVSADLQGLRPTRIDPDALLARRDYWVSNYDDSGGAGWAESVGIDVVRGEGRVTGERQVSVGDRTLTARHAVVVATGSSPAIPDAFAPVSPWTNRDATGVVDIPERLAIVGGGVVACEAATWLAALGSSVTMFVRRTLLDRVEPFAADLVLEGLRRQGIDVRLGVSVGAAERPGDLNDGLGRLHGGPVRLQGDDQWEEFDEVLVATGRRLNTEALPGQERPAWLHLVGDVSGEPALTHWGKYRARLLGGRLRDEMLGVPVPSAPGHIPVPQVIFTDPEVAAVGPTLEQARADEPGAYALDVPITSASGVNLLVDHPEGKARLVVAGDGRLLGATFVGPEVAELVHAATVAVVGRMTLDQLWHAVPSFPTASEVWLRLLEASLD</sequence>
<gene>
    <name evidence="6" type="ORF">MPLG2_1046</name>
</gene>
<dbReference type="Gene3D" id="3.30.390.30">
    <property type="match status" value="1"/>
</dbReference>
<evidence type="ECO:0000259" key="4">
    <source>
        <dbReference type="Pfam" id="PF02852"/>
    </source>
</evidence>
<proteinExistence type="predicted"/>
<dbReference type="InterPro" id="IPR023753">
    <property type="entry name" value="FAD/NAD-binding_dom"/>
</dbReference>
<dbReference type="GO" id="GO:0003955">
    <property type="term" value="F:NAD(P)H dehydrogenase (quinone) activity"/>
    <property type="evidence" value="ECO:0007669"/>
    <property type="project" value="TreeGrafter"/>
</dbReference>
<evidence type="ECO:0000259" key="5">
    <source>
        <dbReference type="Pfam" id="PF07992"/>
    </source>
</evidence>
<dbReference type="PRINTS" id="PR00368">
    <property type="entry name" value="FADPNR"/>
</dbReference>
<dbReference type="InterPro" id="IPR004099">
    <property type="entry name" value="Pyr_nucl-diS_OxRdtase_dimer"/>
</dbReference>
<dbReference type="Pfam" id="PF02852">
    <property type="entry name" value="Pyr_redox_dim"/>
    <property type="match status" value="1"/>
</dbReference>
<feature type="domain" description="FAD/NAD(P)-binding" evidence="5">
    <location>
        <begin position="5"/>
        <end position="276"/>
    </location>
</feature>
<organism evidence="6 7">
    <name type="scientific">Micropruina glycogenica</name>
    <dbReference type="NCBI Taxonomy" id="75385"/>
    <lineage>
        <taxon>Bacteria</taxon>
        <taxon>Bacillati</taxon>
        <taxon>Actinomycetota</taxon>
        <taxon>Actinomycetes</taxon>
        <taxon>Propionibacteriales</taxon>
        <taxon>Nocardioidaceae</taxon>
        <taxon>Micropruina</taxon>
    </lineage>
</organism>
<protein>
    <submittedName>
        <fullName evidence="6">Pyridine nucleotide-disulfide oxidoreductase</fullName>
    </submittedName>
</protein>
<feature type="domain" description="Pyridine nucleotide-disulphide oxidoreductase dimerisation" evidence="4">
    <location>
        <begin position="330"/>
        <end position="435"/>
    </location>
</feature>
<name>A0A2N9JD68_9ACTN</name>
<dbReference type="PRINTS" id="PR00411">
    <property type="entry name" value="PNDRDTASEI"/>
</dbReference>
<dbReference type="PANTHER" id="PTHR43014:SF2">
    <property type="entry name" value="MERCURIC REDUCTASE"/>
    <property type="match status" value="1"/>
</dbReference>
<dbReference type="KEGG" id="mgg:MPLG2_1046"/>
<dbReference type="Gene3D" id="3.50.50.60">
    <property type="entry name" value="FAD/NAD(P)-binding domain"/>
    <property type="match status" value="2"/>
</dbReference>
<dbReference type="AlphaFoldDB" id="A0A2N9JD68"/>
<dbReference type="EMBL" id="LT985188">
    <property type="protein sequence ID" value="SPD86082.1"/>
    <property type="molecule type" value="Genomic_DNA"/>
</dbReference>
<dbReference type="Proteomes" id="UP000238164">
    <property type="component" value="Chromosome 1"/>
</dbReference>
<comment type="cofactor">
    <cofactor evidence="1">
        <name>FAD</name>
        <dbReference type="ChEBI" id="CHEBI:57692"/>
    </cofactor>
</comment>
<keyword evidence="2" id="KW-0285">Flavoprotein</keyword>
<accession>A0A2N9JD68</accession>